<dbReference type="InterPro" id="IPR006176">
    <property type="entry name" value="3-OHacyl-CoA_DH_NAD-bd"/>
</dbReference>
<dbReference type="PANTHER" id="PTHR48075">
    <property type="entry name" value="3-HYDROXYACYL-COA DEHYDROGENASE FAMILY PROTEIN"/>
    <property type="match status" value="1"/>
</dbReference>
<evidence type="ECO:0000256" key="2">
    <source>
        <dbReference type="ARBA" id="ARBA00009463"/>
    </source>
</evidence>
<feature type="domain" description="3-hydroxyacyl-CoA dehydrogenase NAD binding" evidence="5">
    <location>
        <begin position="10"/>
        <end position="187"/>
    </location>
</feature>
<gene>
    <name evidence="7" type="ORF">DVH02_20660</name>
</gene>
<comment type="pathway">
    <text evidence="1">Lipid metabolism; butanoate metabolism.</text>
</comment>
<dbReference type="Pfam" id="PF00725">
    <property type="entry name" value="3HCDH"/>
    <property type="match status" value="2"/>
</dbReference>
<protein>
    <submittedName>
        <fullName evidence="7">3-hydroxyacyl-CoA dehydrogenase</fullName>
        <ecNumber evidence="7">1.1.1.35</ecNumber>
    </submittedName>
</protein>
<dbReference type="OrthoDB" id="9771883at2"/>
<feature type="domain" description="3-hydroxyacyl-CoA dehydrogenase C-terminal" evidence="4">
    <location>
        <begin position="419"/>
        <end position="502"/>
    </location>
</feature>
<dbReference type="InterPro" id="IPR006180">
    <property type="entry name" value="3-OHacyl-CoA_DH_CS"/>
</dbReference>
<dbReference type="Gene3D" id="1.10.1040.50">
    <property type="match status" value="1"/>
</dbReference>
<evidence type="ECO:0000256" key="1">
    <source>
        <dbReference type="ARBA" id="ARBA00005086"/>
    </source>
</evidence>
<reference evidence="7 8" key="1">
    <citation type="submission" date="2018-07" db="EMBL/GenBank/DDBJ databases">
        <title>Streptomyces species from bats.</title>
        <authorList>
            <person name="Dunlap C."/>
        </authorList>
    </citation>
    <scope>NUCLEOTIDE SEQUENCE [LARGE SCALE GENOMIC DNA]</scope>
    <source>
        <strain evidence="7 8">AC230</strain>
    </source>
</reference>
<organism evidence="7 8">
    <name type="scientific">Streptomyces corynorhini</name>
    <dbReference type="NCBI Taxonomy" id="2282652"/>
    <lineage>
        <taxon>Bacteria</taxon>
        <taxon>Bacillati</taxon>
        <taxon>Actinomycetota</taxon>
        <taxon>Actinomycetes</taxon>
        <taxon>Kitasatosporales</taxon>
        <taxon>Streptomycetaceae</taxon>
        <taxon>Streptomyces</taxon>
    </lineage>
</organism>
<dbReference type="InterPro" id="IPR036291">
    <property type="entry name" value="NAD(P)-bd_dom_sf"/>
</dbReference>
<dbReference type="GO" id="GO:0008691">
    <property type="term" value="F:3-hydroxybutyryl-CoA dehydrogenase activity"/>
    <property type="evidence" value="ECO:0007669"/>
    <property type="project" value="TreeGrafter"/>
</dbReference>
<dbReference type="FunFam" id="3.40.50.720:FF:000009">
    <property type="entry name" value="Fatty oxidation complex, alpha subunit"/>
    <property type="match status" value="1"/>
</dbReference>
<dbReference type="GO" id="GO:0006635">
    <property type="term" value="P:fatty acid beta-oxidation"/>
    <property type="evidence" value="ECO:0007669"/>
    <property type="project" value="TreeGrafter"/>
</dbReference>
<dbReference type="Gene3D" id="3.40.50.720">
    <property type="entry name" value="NAD(P)-binding Rossmann-like Domain"/>
    <property type="match status" value="1"/>
</dbReference>
<evidence type="ECO:0000256" key="3">
    <source>
        <dbReference type="ARBA" id="ARBA00023002"/>
    </source>
</evidence>
<dbReference type="Proteomes" id="UP000253741">
    <property type="component" value="Unassembled WGS sequence"/>
</dbReference>
<dbReference type="PANTHER" id="PTHR48075:SF5">
    <property type="entry name" value="3-HYDROXYBUTYRYL-COA DEHYDROGENASE"/>
    <property type="match status" value="1"/>
</dbReference>
<keyword evidence="3 7" id="KW-0560">Oxidoreductase</keyword>
<comment type="similarity">
    <text evidence="2">Belongs to the 3-hydroxyacyl-CoA dehydrogenase family.</text>
</comment>
<accession>A0A370B6N8</accession>
<dbReference type="NCBIfam" id="NF006124">
    <property type="entry name" value="PRK08268.1"/>
    <property type="match status" value="1"/>
</dbReference>
<dbReference type="AlphaFoldDB" id="A0A370B6N8"/>
<evidence type="ECO:0000259" key="5">
    <source>
        <dbReference type="Pfam" id="PF02737"/>
    </source>
</evidence>
<dbReference type="GO" id="GO:0070403">
    <property type="term" value="F:NAD+ binding"/>
    <property type="evidence" value="ECO:0007669"/>
    <property type="project" value="InterPro"/>
</dbReference>
<dbReference type="RefSeq" id="WP_114625319.1">
    <property type="nucleotide sequence ID" value="NZ_QQNA01000164.1"/>
</dbReference>
<feature type="domain" description="3-hydroxybutyryl-CoA dehydrogenase reduced Rossmann-fold" evidence="6">
    <location>
        <begin position="358"/>
        <end position="418"/>
    </location>
</feature>
<evidence type="ECO:0000259" key="6">
    <source>
        <dbReference type="Pfam" id="PF18321"/>
    </source>
</evidence>
<dbReference type="EMBL" id="QQNA01000164">
    <property type="protein sequence ID" value="RDG36322.1"/>
    <property type="molecule type" value="Genomic_DNA"/>
</dbReference>
<dbReference type="EC" id="1.1.1.35" evidence="7"/>
<dbReference type="Pfam" id="PF18321">
    <property type="entry name" value="3HCDH_RFF"/>
    <property type="match status" value="1"/>
</dbReference>
<evidence type="ECO:0000259" key="4">
    <source>
        <dbReference type="Pfam" id="PF00725"/>
    </source>
</evidence>
<dbReference type="SUPFAM" id="SSF51735">
    <property type="entry name" value="NAD(P)-binding Rossmann-fold domains"/>
    <property type="match status" value="1"/>
</dbReference>
<evidence type="ECO:0000313" key="7">
    <source>
        <dbReference type="EMBL" id="RDG36322.1"/>
    </source>
</evidence>
<dbReference type="GO" id="GO:0003857">
    <property type="term" value="F:(3S)-3-hydroxyacyl-CoA dehydrogenase (NAD+) activity"/>
    <property type="evidence" value="ECO:0007669"/>
    <property type="project" value="UniProtKB-EC"/>
</dbReference>
<name>A0A370B6N8_9ACTN</name>
<evidence type="ECO:0000313" key="8">
    <source>
        <dbReference type="Proteomes" id="UP000253741"/>
    </source>
</evidence>
<keyword evidence="8" id="KW-1185">Reference proteome</keyword>
<dbReference type="SUPFAM" id="SSF48179">
    <property type="entry name" value="6-phosphogluconate dehydrogenase C-terminal domain-like"/>
    <property type="match status" value="2"/>
</dbReference>
<proteinExistence type="inferred from homology"/>
<comment type="caution">
    <text evidence="7">The sequence shown here is derived from an EMBL/GenBank/DDBJ whole genome shotgun (WGS) entry which is preliminary data.</text>
</comment>
<feature type="domain" description="3-hydroxyacyl-CoA dehydrogenase C-terminal" evidence="4">
    <location>
        <begin position="190"/>
        <end position="287"/>
    </location>
</feature>
<dbReference type="InterPro" id="IPR041040">
    <property type="entry name" value="3HCDH_RFF"/>
</dbReference>
<sequence length="507" mass="53179">MTAIEPHRVVAVVGTGTMGQGIAQVALVAGHAVRLYDAVPGRAEQAATALAARLDRLVEKGRLDASARDTALTRLHPATHLADLSDAALVAEAVLERLAVKQELFAALEDIVADDCLLATNTSSLSVTAVAGALRHPGRCVGLHFFNPAPLLPLVEVVSGAATDPAAAARAYATAAAWGKTPVRCADTPGFVVNRVARPFYAEALRVYEEGAADPATIDAVLRECGGFRMGPFELTDLIGQDVNEAVTRSVWESFFQDVRFTPSLAQRRLVEAGRLGRKSGQGWYAYGADAAPRAEAHTAGPRRAPGSVTVRGDLRAAAALPGLFQEAGIDVVFKEDGGTSCPGWIELCDGARLLLADGAAADHASVPVVHFDLALDYRAATRVALAPAAAVTPAALAEAVGLFQALGKDVSVIADIPGMIVARTVAMLADFALDAAARRVAAPEDIDTAMRRGVNYPRGPVEWGAELGARWVRDTLEALHEEYPTGRYAPSQALRRLAAAQEDDAS</sequence>
<dbReference type="PROSITE" id="PS00067">
    <property type="entry name" value="3HCDH"/>
    <property type="match status" value="1"/>
</dbReference>
<dbReference type="InterPro" id="IPR008927">
    <property type="entry name" value="6-PGluconate_DH-like_C_sf"/>
</dbReference>
<dbReference type="InterPro" id="IPR006108">
    <property type="entry name" value="3HC_DH_C"/>
</dbReference>
<dbReference type="Pfam" id="PF02737">
    <property type="entry name" value="3HCDH_N"/>
    <property type="match status" value="1"/>
</dbReference>